<evidence type="ECO:0000313" key="2">
    <source>
        <dbReference type="Proteomes" id="UP000748531"/>
    </source>
</evidence>
<dbReference type="Proteomes" id="UP000748531">
    <property type="component" value="Unassembled WGS sequence"/>
</dbReference>
<name>A0A8J4TKS2_9TREM</name>
<organism evidence="1 2">
    <name type="scientific">Paragonimus heterotremus</name>
    <dbReference type="NCBI Taxonomy" id="100268"/>
    <lineage>
        <taxon>Eukaryota</taxon>
        <taxon>Metazoa</taxon>
        <taxon>Spiralia</taxon>
        <taxon>Lophotrochozoa</taxon>
        <taxon>Platyhelminthes</taxon>
        <taxon>Trematoda</taxon>
        <taxon>Digenea</taxon>
        <taxon>Plagiorchiida</taxon>
        <taxon>Troglotremata</taxon>
        <taxon>Troglotrematidae</taxon>
        <taxon>Paragonimus</taxon>
    </lineage>
</organism>
<keyword evidence="2" id="KW-1185">Reference proteome</keyword>
<proteinExistence type="predicted"/>
<dbReference type="AlphaFoldDB" id="A0A8J4TKS2"/>
<evidence type="ECO:0000313" key="1">
    <source>
        <dbReference type="EMBL" id="KAF5401144.1"/>
    </source>
</evidence>
<sequence>GALSSGTRRAFEDCKRNATSCVTGNYPGKNSSQIMNECMDIFYKCAVVGFTQNERCQSTLKNTGTKSAGTLRLSIDLNLPENAISVAAKKENIPKTDRPIIKKTPGTNKTIS</sequence>
<reference evidence="1" key="1">
    <citation type="submission" date="2019-05" db="EMBL/GenBank/DDBJ databases">
        <title>Annotation for the trematode Paragonimus heterotremus.</title>
        <authorList>
            <person name="Choi Y.-J."/>
        </authorList>
    </citation>
    <scope>NUCLEOTIDE SEQUENCE</scope>
    <source>
        <strain evidence="1">LC</strain>
    </source>
</reference>
<dbReference type="EMBL" id="LUCH01002675">
    <property type="protein sequence ID" value="KAF5401144.1"/>
    <property type="molecule type" value="Genomic_DNA"/>
</dbReference>
<accession>A0A8J4TKS2</accession>
<feature type="non-terminal residue" evidence="1">
    <location>
        <position position="112"/>
    </location>
</feature>
<gene>
    <name evidence="1" type="ORF">PHET_04047</name>
</gene>
<protein>
    <submittedName>
        <fullName evidence="1">Uncharacterized protein</fullName>
    </submittedName>
</protein>
<comment type="caution">
    <text evidence="1">The sequence shown here is derived from an EMBL/GenBank/DDBJ whole genome shotgun (WGS) entry which is preliminary data.</text>
</comment>